<evidence type="ECO:0000256" key="10">
    <source>
        <dbReference type="ARBA" id="ARBA00023180"/>
    </source>
</evidence>
<sequence length="394" mass="44817">MMKRPLRSLPLPLLFLFLLACLAFRSALTRSSHYQSTPQDRNIHGDATLLALSSHDPADSSLRTDISDLLHASLESFDTIGGKFRTLSLWRRIGSDDNVRPRSLARIRLPVRAQTHYPPDRQLILPLFRHSLVTWARSHHAELPYSIMSELIQLVKRPIEIFNGNRDSGEPYGSCAVVGNSGILLGSNHGELINSHQFVIRLNNARVVGYERDVGSKTSLSFVNSNILHLCTRRVGCHCHPYGENVPIAMYMCQPRHFLDYVVCNSSHKVPLLITDPRFDNLCAQITKYYSLKRFADLTGLSPTRWNETHDATTFHYSSGFQAVMLALGICKRVSVFGFGKIKGAKHHYYTNQKAELNLHDYEAEYMIYRDLIKQPEVIPFLSGFQVPPLVFYY</sequence>
<protein>
    <submittedName>
        <fullName evidence="13">Sialyltransferase-like protein 2</fullName>
    </submittedName>
</protein>
<evidence type="ECO:0000313" key="13">
    <source>
        <dbReference type="EMBL" id="KAJ4751407.1"/>
    </source>
</evidence>
<dbReference type="AlphaFoldDB" id="A0AAV8CAF2"/>
<evidence type="ECO:0000256" key="12">
    <source>
        <dbReference type="SAM" id="SignalP"/>
    </source>
</evidence>
<dbReference type="InterPro" id="IPR038578">
    <property type="entry name" value="GT29-like_sf"/>
</dbReference>
<dbReference type="PANTHER" id="PTHR46779:SF1">
    <property type="entry name" value="BETA-1,6-GALACTOSYLTRANSFERASE GALT29A"/>
    <property type="match status" value="1"/>
</dbReference>
<reference evidence="13" key="1">
    <citation type="submission" date="2022-08" db="EMBL/GenBank/DDBJ databases">
        <authorList>
            <person name="Marques A."/>
        </authorList>
    </citation>
    <scope>NUCLEOTIDE SEQUENCE</scope>
    <source>
        <strain evidence="13">RhyPub2mFocal</strain>
        <tissue evidence="13">Leaves</tissue>
    </source>
</reference>
<evidence type="ECO:0000256" key="3">
    <source>
        <dbReference type="ARBA" id="ARBA00022676"/>
    </source>
</evidence>
<comment type="caution">
    <text evidence="13">The sequence shown here is derived from an EMBL/GenBank/DDBJ whole genome shotgun (WGS) entry which is preliminary data.</text>
</comment>
<keyword evidence="6" id="KW-0735">Signal-anchor</keyword>
<feature type="signal peptide" evidence="12">
    <location>
        <begin position="1"/>
        <end position="29"/>
    </location>
</feature>
<keyword evidence="7" id="KW-1133">Transmembrane helix</keyword>
<evidence type="ECO:0000256" key="9">
    <source>
        <dbReference type="ARBA" id="ARBA00023136"/>
    </source>
</evidence>
<dbReference type="GO" id="GO:0008373">
    <property type="term" value="F:sialyltransferase activity"/>
    <property type="evidence" value="ECO:0007669"/>
    <property type="project" value="InterPro"/>
</dbReference>
<dbReference type="PROSITE" id="PS51257">
    <property type="entry name" value="PROKAR_LIPOPROTEIN"/>
    <property type="match status" value="1"/>
</dbReference>
<dbReference type="CDD" id="cd19952">
    <property type="entry name" value="GT29"/>
    <property type="match status" value="1"/>
</dbReference>
<feature type="chain" id="PRO_5043339248" evidence="12">
    <location>
        <begin position="30"/>
        <end position="394"/>
    </location>
</feature>
<dbReference type="InterPro" id="IPR001675">
    <property type="entry name" value="Glyco_trans_29"/>
</dbReference>
<keyword evidence="4" id="KW-0808">Transferase</keyword>
<evidence type="ECO:0000256" key="7">
    <source>
        <dbReference type="ARBA" id="ARBA00022989"/>
    </source>
</evidence>
<evidence type="ECO:0000256" key="8">
    <source>
        <dbReference type="ARBA" id="ARBA00023034"/>
    </source>
</evidence>
<name>A0AAV8CAF2_9POAL</name>
<evidence type="ECO:0000256" key="5">
    <source>
        <dbReference type="ARBA" id="ARBA00022692"/>
    </source>
</evidence>
<keyword evidence="9" id="KW-0472">Membrane</keyword>
<gene>
    <name evidence="13" type="ORF">LUZ62_085812</name>
</gene>
<dbReference type="Gene3D" id="3.90.1480.20">
    <property type="entry name" value="Glycosyl transferase family 29"/>
    <property type="match status" value="1"/>
</dbReference>
<evidence type="ECO:0000256" key="1">
    <source>
        <dbReference type="ARBA" id="ARBA00004323"/>
    </source>
</evidence>
<organism evidence="13 14">
    <name type="scientific">Rhynchospora pubera</name>
    <dbReference type="NCBI Taxonomy" id="906938"/>
    <lineage>
        <taxon>Eukaryota</taxon>
        <taxon>Viridiplantae</taxon>
        <taxon>Streptophyta</taxon>
        <taxon>Embryophyta</taxon>
        <taxon>Tracheophyta</taxon>
        <taxon>Spermatophyta</taxon>
        <taxon>Magnoliopsida</taxon>
        <taxon>Liliopsida</taxon>
        <taxon>Poales</taxon>
        <taxon>Cyperaceae</taxon>
        <taxon>Cyperoideae</taxon>
        <taxon>Rhynchosporeae</taxon>
        <taxon>Rhynchospora</taxon>
    </lineage>
</organism>
<dbReference type="Proteomes" id="UP001140206">
    <property type="component" value="Chromosome 5"/>
</dbReference>
<evidence type="ECO:0000256" key="4">
    <source>
        <dbReference type="ARBA" id="ARBA00022679"/>
    </source>
</evidence>
<keyword evidence="10" id="KW-0325">Glycoprotein</keyword>
<proteinExistence type="inferred from homology"/>
<comment type="subcellular location">
    <subcellularLocation>
        <location evidence="1">Golgi apparatus membrane</location>
        <topology evidence="1">Single-pass type II membrane protein</topology>
    </subcellularLocation>
</comment>
<evidence type="ECO:0000256" key="6">
    <source>
        <dbReference type="ARBA" id="ARBA00022968"/>
    </source>
</evidence>
<keyword evidence="3 13" id="KW-0328">Glycosyltransferase</keyword>
<dbReference type="PANTHER" id="PTHR46779">
    <property type="entry name" value="BETA-1,6-GALACTOSYLTRANSFERASE GALT29A"/>
    <property type="match status" value="1"/>
</dbReference>
<dbReference type="EMBL" id="JAMFTS010000005">
    <property type="protein sequence ID" value="KAJ4751407.1"/>
    <property type="molecule type" value="Genomic_DNA"/>
</dbReference>
<keyword evidence="5" id="KW-0812">Transmembrane</keyword>
<keyword evidence="8" id="KW-0333">Golgi apparatus</keyword>
<evidence type="ECO:0000256" key="2">
    <source>
        <dbReference type="ARBA" id="ARBA00006003"/>
    </source>
</evidence>
<accession>A0AAV8CAF2</accession>
<evidence type="ECO:0000313" key="14">
    <source>
        <dbReference type="Proteomes" id="UP001140206"/>
    </source>
</evidence>
<comment type="similarity">
    <text evidence="2">Belongs to the glycosyltransferase 29 family.</text>
</comment>
<evidence type="ECO:0000256" key="11">
    <source>
        <dbReference type="PIRSR" id="PIRSR005557-2"/>
    </source>
</evidence>
<dbReference type="GO" id="GO:0000139">
    <property type="term" value="C:Golgi membrane"/>
    <property type="evidence" value="ECO:0007669"/>
    <property type="project" value="UniProtKB-SubCell"/>
</dbReference>
<keyword evidence="14" id="KW-1185">Reference proteome</keyword>
<feature type="disulfide bond" evidence="11">
    <location>
        <begin position="175"/>
        <end position="331"/>
    </location>
</feature>
<dbReference type="Pfam" id="PF00777">
    <property type="entry name" value="Glyco_transf_29"/>
    <property type="match status" value="1"/>
</dbReference>
<keyword evidence="12" id="KW-0732">Signal</keyword>